<dbReference type="EMBL" id="RBNI01016884">
    <property type="protein sequence ID" value="RUP06362.1"/>
    <property type="molecule type" value="Genomic_DNA"/>
</dbReference>
<feature type="non-terminal residue" evidence="2">
    <location>
        <position position="100"/>
    </location>
</feature>
<gene>
    <name evidence="2" type="ORF">BC936DRAFT_140355</name>
</gene>
<dbReference type="GO" id="GO:0031267">
    <property type="term" value="F:small GTPase binding"/>
    <property type="evidence" value="ECO:0007669"/>
    <property type="project" value="InterPro"/>
</dbReference>
<dbReference type="OrthoDB" id="10263328at2759"/>
<comment type="caution">
    <text evidence="2">The sequence shown here is derived from an EMBL/GenBank/DDBJ whole genome shotgun (WGS) entry which is preliminary data.</text>
</comment>
<dbReference type="PROSITE" id="PS50166">
    <property type="entry name" value="IMPORTIN_B_NT"/>
    <property type="match status" value="1"/>
</dbReference>
<organism evidence="2 3">
    <name type="scientific">Jimgerdemannia flammicorona</name>
    <dbReference type="NCBI Taxonomy" id="994334"/>
    <lineage>
        <taxon>Eukaryota</taxon>
        <taxon>Fungi</taxon>
        <taxon>Fungi incertae sedis</taxon>
        <taxon>Mucoromycota</taxon>
        <taxon>Mucoromycotina</taxon>
        <taxon>Endogonomycetes</taxon>
        <taxon>Endogonales</taxon>
        <taxon>Endogonaceae</taxon>
        <taxon>Jimgerdemannia</taxon>
    </lineage>
</organism>
<dbReference type="AlphaFoldDB" id="A0A433AUG7"/>
<evidence type="ECO:0000313" key="2">
    <source>
        <dbReference type="EMBL" id="RUP06362.1"/>
    </source>
</evidence>
<dbReference type="Pfam" id="PF03810">
    <property type="entry name" value="IBN_N"/>
    <property type="match status" value="1"/>
</dbReference>
<dbReference type="InterPro" id="IPR011989">
    <property type="entry name" value="ARM-like"/>
</dbReference>
<feature type="domain" description="Importin N-terminal" evidence="1">
    <location>
        <begin position="53"/>
        <end position="100"/>
    </location>
</feature>
<evidence type="ECO:0000313" key="3">
    <source>
        <dbReference type="Proteomes" id="UP000268093"/>
    </source>
</evidence>
<keyword evidence="3" id="KW-1185">Reference proteome</keyword>
<name>A0A433AUG7_9FUNG</name>
<evidence type="ECO:0000259" key="1">
    <source>
        <dbReference type="PROSITE" id="PS50166"/>
    </source>
</evidence>
<reference evidence="2 3" key="1">
    <citation type="journal article" date="2018" name="New Phytol.">
        <title>Phylogenomics of Endogonaceae and evolution of mycorrhizas within Mucoromycota.</title>
        <authorList>
            <person name="Chang Y."/>
            <person name="Desiro A."/>
            <person name="Na H."/>
            <person name="Sandor L."/>
            <person name="Lipzen A."/>
            <person name="Clum A."/>
            <person name="Barry K."/>
            <person name="Grigoriev I.V."/>
            <person name="Martin F.M."/>
            <person name="Stajich J.E."/>
            <person name="Smith M.E."/>
            <person name="Bonito G."/>
            <person name="Spatafora J.W."/>
        </authorList>
    </citation>
    <scope>NUCLEOTIDE SEQUENCE [LARGE SCALE GENOMIC DNA]</scope>
    <source>
        <strain evidence="2 3">GMNB39</strain>
    </source>
</reference>
<dbReference type="InterPro" id="IPR001494">
    <property type="entry name" value="Importin-beta_N"/>
</dbReference>
<dbReference type="GO" id="GO:0006886">
    <property type="term" value="P:intracellular protein transport"/>
    <property type="evidence" value="ECO:0007669"/>
    <property type="project" value="InterPro"/>
</dbReference>
<dbReference type="Gene3D" id="1.25.10.10">
    <property type="entry name" value="Leucine-rich Repeat Variant"/>
    <property type="match status" value="1"/>
</dbReference>
<dbReference type="SUPFAM" id="SSF48371">
    <property type="entry name" value="ARM repeat"/>
    <property type="match status" value="1"/>
</dbReference>
<proteinExistence type="predicted"/>
<accession>A0A433AUG7</accession>
<sequence>MSLSVGDLLANTLSPGMSPYLRSLRKRVRAIVSTFGYSNLQITHVYQQLREDATQKLEAAATDNYPTYVLMLCQELANEQAQPHIRTAAGLALKNSLNAK</sequence>
<dbReference type="InterPro" id="IPR016024">
    <property type="entry name" value="ARM-type_fold"/>
</dbReference>
<protein>
    <recommendedName>
        <fullName evidence="1">Importin N-terminal domain-containing protein</fullName>
    </recommendedName>
</protein>
<dbReference type="Proteomes" id="UP000268093">
    <property type="component" value="Unassembled WGS sequence"/>
</dbReference>